<dbReference type="Proteomes" id="UP000789706">
    <property type="component" value="Unassembled WGS sequence"/>
</dbReference>
<gene>
    <name evidence="2" type="ORF">DEBURN_LOCUS5733</name>
</gene>
<comment type="caution">
    <text evidence="2">The sequence shown here is derived from an EMBL/GenBank/DDBJ whole genome shotgun (WGS) entry which is preliminary data.</text>
</comment>
<name>A0A9N9AA95_9GLOM</name>
<evidence type="ECO:0000313" key="2">
    <source>
        <dbReference type="EMBL" id="CAG8522480.1"/>
    </source>
</evidence>
<protein>
    <submittedName>
        <fullName evidence="2">3720_t:CDS:1</fullName>
    </submittedName>
</protein>
<proteinExistence type="predicted"/>
<reference evidence="2" key="1">
    <citation type="submission" date="2021-06" db="EMBL/GenBank/DDBJ databases">
        <authorList>
            <person name="Kallberg Y."/>
            <person name="Tangrot J."/>
            <person name="Rosling A."/>
        </authorList>
    </citation>
    <scope>NUCLEOTIDE SEQUENCE</scope>
    <source>
        <strain evidence="2">AZ414A</strain>
    </source>
</reference>
<dbReference type="OrthoDB" id="424012at2759"/>
<organism evidence="2 3">
    <name type="scientific">Diversispora eburnea</name>
    <dbReference type="NCBI Taxonomy" id="1213867"/>
    <lineage>
        <taxon>Eukaryota</taxon>
        <taxon>Fungi</taxon>
        <taxon>Fungi incertae sedis</taxon>
        <taxon>Mucoromycota</taxon>
        <taxon>Glomeromycotina</taxon>
        <taxon>Glomeromycetes</taxon>
        <taxon>Diversisporales</taxon>
        <taxon>Diversisporaceae</taxon>
        <taxon>Diversispora</taxon>
    </lineage>
</organism>
<accession>A0A9N9AA95</accession>
<keyword evidence="3" id="KW-1185">Reference proteome</keyword>
<evidence type="ECO:0000313" key="3">
    <source>
        <dbReference type="Proteomes" id="UP000789706"/>
    </source>
</evidence>
<dbReference type="AlphaFoldDB" id="A0A9N9AA95"/>
<sequence>ADFRADTRATTNTINIPGSYMKIDNQDLRDLLVFLWDSYVESASPSRVILIGAGKGCKSLVDLINERDSLVMRKVVCSIMIPGQNPVPSVFKRLDLLNWYTEKIIHIGIKNQKRNVGNVYAPKGS</sequence>
<dbReference type="EMBL" id="CAJVPK010000528">
    <property type="protein sequence ID" value="CAG8522480.1"/>
    <property type="molecule type" value="Genomic_DNA"/>
</dbReference>
<feature type="non-terminal residue" evidence="2">
    <location>
        <position position="1"/>
    </location>
</feature>
<feature type="domain" description="Arb2-like" evidence="1">
    <location>
        <begin position="24"/>
        <end position="103"/>
    </location>
</feature>
<dbReference type="InterPro" id="IPR019154">
    <property type="entry name" value="Arb2-like_domain"/>
</dbReference>
<evidence type="ECO:0000259" key="1">
    <source>
        <dbReference type="Pfam" id="PF09757"/>
    </source>
</evidence>
<dbReference type="Pfam" id="PF09757">
    <property type="entry name" value="Arb2-like"/>
    <property type="match status" value="1"/>
</dbReference>